<dbReference type="EMBL" id="QETF01000007">
    <property type="protein sequence ID" value="PWG16996.1"/>
    <property type="molecule type" value="Genomic_DNA"/>
</dbReference>
<dbReference type="Pfam" id="PF03968">
    <property type="entry name" value="LptD_N"/>
    <property type="match status" value="1"/>
</dbReference>
<evidence type="ECO:0000256" key="2">
    <source>
        <dbReference type="ARBA" id="ARBA00022729"/>
    </source>
</evidence>
<reference evidence="7" key="1">
    <citation type="submission" date="2018-05" db="EMBL/GenBank/DDBJ databases">
        <authorList>
            <person name="Du Z."/>
            <person name="Wang X."/>
        </authorList>
    </citation>
    <scope>NUCLEOTIDE SEQUENCE [LARGE SCALE GENOMIC DNA]</scope>
    <source>
        <strain evidence="7">WDS4C29</strain>
    </source>
</reference>
<dbReference type="GO" id="GO:0009279">
    <property type="term" value="C:cell outer membrane"/>
    <property type="evidence" value="ECO:0007669"/>
    <property type="project" value="TreeGrafter"/>
</dbReference>
<dbReference type="RefSeq" id="WP_109388454.1">
    <property type="nucleotide sequence ID" value="NZ_QETF01000007.1"/>
</dbReference>
<accession>A0A2V1P3T8</accession>
<protein>
    <submittedName>
        <fullName evidence="6">Lipopolysaccharide transport periplasmic protein LptA</fullName>
    </submittedName>
</protein>
<feature type="domain" description="Organic solvent tolerance-like N-terminal" evidence="5">
    <location>
        <begin position="39"/>
        <end position="144"/>
    </location>
</feature>
<dbReference type="NCBIfam" id="TIGR03002">
    <property type="entry name" value="outer_YhbN_LptA"/>
    <property type="match status" value="1"/>
</dbReference>
<evidence type="ECO:0000256" key="3">
    <source>
        <dbReference type="ARBA" id="ARBA00022764"/>
    </source>
</evidence>
<dbReference type="AlphaFoldDB" id="A0A2V1P3T8"/>
<dbReference type="GO" id="GO:0015920">
    <property type="term" value="P:lipopolysaccharide transport"/>
    <property type="evidence" value="ECO:0007669"/>
    <property type="project" value="InterPro"/>
</dbReference>
<evidence type="ECO:0000259" key="5">
    <source>
        <dbReference type="Pfam" id="PF03968"/>
    </source>
</evidence>
<comment type="caution">
    <text evidence="6">The sequence shown here is derived from an EMBL/GenBank/DDBJ whole genome shotgun (WGS) entry which is preliminary data.</text>
</comment>
<dbReference type="GO" id="GO:0030288">
    <property type="term" value="C:outer membrane-bounded periplasmic space"/>
    <property type="evidence" value="ECO:0007669"/>
    <property type="project" value="TreeGrafter"/>
</dbReference>
<evidence type="ECO:0000313" key="6">
    <source>
        <dbReference type="EMBL" id="PWG16996.1"/>
    </source>
</evidence>
<dbReference type="OrthoDB" id="9811926at2"/>
<evidence type="ECO:0000256" key="4">
    <source>
        <dbReference type="SAM" id="SignalP"/>
    </source>
</evidence>
<dbReference type="InterPro" id="IPR005653">
    <property type="entry name" value="OstA-like_N"/>
</dbReference>
<evidence type="ECO:0000256" key="1">
    <source>
        <dbReference type="ARBA" id="ARBA00022448"/>
    </source>
</evidence>
<dbReference type="GO" id="GO:0017089">
    <property type="term" value="F:glycolipid transfer activity"/>
    <property type="evidence" value="ECO:0007669"/>
    <property type="project" value="TreeGrafter"/>
</dbReference>
<dbReference type="PANTHER" id="PTHR36504:SF1">
    <property type="entry name" value="LIPOPOLYSACCHARIDE EXPORT SYSTEM PROTEIN LPTA"/>
    <property type="match status" value="1"/>
</dbReference>
<dbReference type="Gene3D" id="2.60.450.10">
    <property type="entry name" value="Lipopolysaccharide (LPS) transport protein A like domain"/>
    <property type="match status" value="1"/>
</dbReference>
<keyword evidence="2 4" id="KW-0732">Signal</keyword>
<dbReference type="InterPro" id="IPR052037">
    <property type="entry name" value="LPS_export_LptA"/>
</dbReference>
<dbReference type="Proteomes" id="UP000245293">
    <property type="component" value="Unassembled WGS sequence"/>
</dbReference>
<name>A0A2V1P3T8_9RHOB</name>
<keyword evidence="1" id="KW-0813">Transport</keyword>
<gene>
    <name evidence="6" type="primary">lptA</name>
    <name evidence="6" type="ORF">DFK10_08065</name>
</gene>
<organism evidence="6 7">
    <name type="scientific">Salibaculum griseiflavum</name>
    <dbReference type="NCBI Taxonomy" id="1914409"/>
    <lineage>
        <taxon>Bacteria</taxon>
        <taxon>Pseudomonadati</taxon>
        <taxon>Pseudomonadota</taxon>
        <taxon>Alphaproteobacteria</taxon>
        <taxon>Rhodobacterales</taxon>
        <taxon>Roseobacteraceae</taxon>
        <taxon>Salibaculum</taxon>
    </lineage>
</organism>
<dbReference type="GO" id="GO:0001530">
    <property type="term" value="F:lipopolysaccharide binding"/>
    <property type="evidence" value="ECO:0007669"/>
    <property type="project" value="InterPro"/>
</dbReference>
<feature type="chain" id="PRO_5016128912" evidence="4">
    <location>
        <begin position="22"/>
        <end position="161"/>
    </location>
</feature>
<dbReference type="PANTHER" id="PTHR36504">
    <property type="entry name" value="LIPOPOLYSACCHARIDE EXPORT SYSTEM PROTEIN LPTA"/>
    <property type="match status" value="1"/>
</dbReference>
<evidence type="ECO:0000313" key="7">
    <source>
        <dbReference type="Proteomes" id="UP000245293"/>
    </source>
</evidence>
<sequence>MRHFQIGALALFVFFATLAAAQTNLTLGAVNADPSAPVEISADSLSVDQDTGIATFSGNVEVGQGDMRLAAAEVVVNYNEQTGEIDSLTVTGGVTFVTPTEAAEAERAEYDISGGMLVLIGDVLVTQGPSAMSADQMRIDLQTGNALMEGRVRTILNPEEG</sequence>
<proteinExistence type="predicted"/>
<keyword evidence="3" id="KW-0574">Periplasm</keyword>
<keyword evidence="7" id="KW-1185">Reference proteome</keyword>
<dbReference type="InterPro" id="IPR014340">
    <property type="entry name" value="LptA"/>
</dbReference>
<feature type="signal peptide" evidence="4">
    <location>
        <begin position="1"/>
        <end position="21"/>
    </location>
</feature>